<reference evidence="2" key="1">
    <citation type="journal article" date="2014" name="Int. J. Syst. Evol. Microbiol.">
        <title>Complete genome sequence of Corynebacterium casei LMG S-19264T (=DSM 44701T), isolated from a smear-ripened cheese.</title>
        <authorList>
            <consortium name="US DOE Joint Genome Institute (JGI-PGF)"/>
            <person name="Walter F."/>
            <person name="Albersmeier A."/>
            <person name="Kalinowski J."/>
            <person name="Ruckert C."/>
        </authorList>
    </citation>
    <scope>NUCLEOTIDE SEQUENCE</scope>
    <source>
        <strain evidence="2">CGMCC 4.7403</strain>
    </source>
</reference>
<comment type="caution">
    <text evidence="2">The sequence shown here is derived from an EMBL/GenBank/DDBJ whole genome shotgun (WGS) entry which is preliminary data.</text>
</comment>
<evidence type="ECO:0008006" key="4">
    <source>
        <dbReference type="Google" id="ProtNLM"/>
    </source>
</evidence>
<keyword evidence="3" id="KW-1185">Reference proteome</keyword>
<evidence type="ECO:0000313" key="2">
    <source>
        <dbReference type="EMBL" id="GHE64348.1"/>
    </source>
</evidence>
<dbReference type="Proteomes" id="UP000603227">
    <property type="component" value="Unassembled WGS sequence"/>
</dbReference>
<feature type="region of interest" description="Disordered" evidence="1">
    <location>
        <begin position="33"/>
        <end position="61"/>
    </location>
</feature>
<protein>
    <recommendedName>
        <fullName evidence="4">Bacteriocin</fullName>
    </recommendedName>
</protein>
<name>A0A919DMU0_9ACTN</name>
<evidence type="ECO:0000313" key="3">
    <source>
        <dbReference type="Proteomes" id="UP000603227"/>
    </source>
</evidence>
<gene>
    <name evidence="2" type="ORF">GCM10017771_87810</name>
</gene>
<organism evidence="2 3">
    <name type="scientific">Streptomyces capitiformicae</name>
    <dbReference type="NCBI Taxonomy" id="2014920"/>
    <lineage>
        <taxon>Bacteria</taxon>
        <taxon>Bacillati</taxon>
        <taxon>Actinomycetota</taxon>
        <taxon>Actinomycetes</taxon>
        <taxon>Kitasatosporales</taxon>
        <taxon>Streptomycetaceae</taxon>
        <taxon>Streptomyces</taxon>
    </lineage>
</organism>
<accession>A0A919DMU0</accession>
<reference evidence="2" key="2">
    <citation type="submission" date="2020-09" db="EMBL/GenBank/DDBJ databases">
        <authorList>
            <person name="Sun Q."/>
            <person name="Zhou Y."/>
        </authorList>
    </citation>
    <scope>NUCLEOTIDE SEQUENCE</scope>
    <source>
        <strain evidence="2">CGMCC 4.7403</strain>
    </source>
</reference>
<dbReference type="EMBL" id="BNAT01000059">
    <property type="protein sequence ID" value="GHE64348.1"/>
    <property type="molecule type" value="Genomic_DNA"/>
</dbReference>
<dbReference type="AlphaFoldDB" id="A0A919DMU0"/>
<proteinExistence type="predicted"/>
<evidence type="ECO:0000256" key="1">
    <source>
        <dbReference type="SAM" id="MobiDB-lite"/>
    </source>
</evidence>
<sequence>MLPNHVRVLTDNELEAIAGGASLDTDATSMARVDQDTAPSAASSAHGAPRGEWVAPKLRGR</sequence>